<protein>
    <submittedName>
        <fullName evidence="1">Uncharacterized protein</fullName>
    </submittedName>
</protein>
<dbReference type="EMBL" id="CM037162">
    <property type="protein sequence ID" value="KAH7863562.1"/>
    <property type="molecule type" value="Genomic_DNA"/>
</dbReference>
<reference evidence="1 2" key="1">
    <citation type="journal article" date="2021" name="Hortic Res">
        <title>High-quality reference genome and annotation aids understanding of berry development for evergreen blueberry (Vaccinium darrowii).</title>
        <authorList>
            <person name="Yu J."/>
            <person name="Hulse-Kemp A.M."/>
            <person name="Babiker E."/>
            <person name="Staton M."/>
        </authorList>
    </citation>
    <scope>NUCLEOTIDE SEQUENCE [LARGE SCALE GENOMIC DNA]</scope>
    <source>
        <strain evidence="2">cv. NJ 8807/NJ 8810</strain>
        <tissue evidence="1">Young leaf</tissue>
    </source>
</reference>
<evidence type="ECO:0000313" key="1">
    <source>
        <dbReference type="EMBL" id="KAH7863562.1"/>
    </source>
</evidence>
<proteinExistence type="predicted"/>
<keyword evidence="2" id="KW-1185">Reference proteome</keyword>
<name>A0ACB7ZEV9_9ERIC</name>
<dbReference type="Proteomes" id="UP000828048">
    <property type="component" value="Chromosome 12"/>
</dbReference>
<evidence type="ECO:0000313" key="2">
    <source>
        <dbReference type="Proteomes" id="UP000828048"/>
    </source>
</evidence>
<organism evidence="1 2">
    <name type="scientific">Vaccinium darrowii</name>
    <dbReference type="NCBI Taxonomy" id="229202"/>
    <lineage>
        <taxon>Eukaryota</taxon>
        <taxon>Viridiplantae</taxon>
        <taxon>Streptophyta</taxon>
        <taxon>Embryophyta</taxon>
        <taxon>Tracheophyta</taxon>
        <taxon>Spermatophyta</taxon>
        <taxon>Magnoliopsida</taxon>
        <taxon>eudicotyledons</taxon>
        <taxon>Gunneridae</taxon>
        <taxon>Pentapetalae</taxon>
        <taxon>asterids</taxon>
        <taxon>Ericales</taxon>
        <taxon>Ericaceae</taxon>
        <taxon>Vaccinioideae</taxon>
        <taxon>Vaccinieae</taxon>
        <taxon>Vaccinium</taxon>
    </lineage>
</organism>
<accession>A0ACB7ZEV9</accession>
<comment type="caution">
    <text evidence="1">The sequence shown here is derived from an EMBL/GenBank/DDBJ whole genome shotgun (WGS) entry which is preliminary data.</text>
</comment>
<gene>
    <name evidence="1" type="ORF">Vadar_019204</name>
</gene>
<sequence length="341" mass="39525">MSSINIEVKKEAAGPTNQQKEDVLKAISGLGVDQKEIMAKVIPVMIPTWGTWNDEMKKYFMKQLNCEYLRFSLIWVTVNQRAVELWTKLRWERDRDVKDAHLIKDALSPKLDESYKKVIEIACTRSWEEFSRVQTTYQSLFHHSIAEDIYPEATLQQIEKDPDYKARIFDRKLVFALVSNCRYGGPEVNEDTAKSEAETLRNCFRMSNPMEEEVVVRILSTRSKRHLELLFKHYKDNYLSGKSRKAIDEDFDGPASLKQAVQCLSAPYTYFVKVLDAAMKPNATEDAKDGLIWVIATRADDIGKIADEYQAEYLRSLEKDIDRIAKGNFKDFLLTLLREKK</sequence>